<gene>
    <name evidence="3" type="ORF">ACH61_01952</name>
</gene>
<dbReference type="SUPFAM" id="SSF55729">
    <property type="entry name" value="Acyl-CoA N-acyltransferases (Nat)"/>
    <property type="match status" value="1"/>
</dbReference>
<name>A0A166HP05_9MICO</name>
<protein>
    <recommendedName>
        <fullName evidence="2">N-acetyltransferase domain-containing protein</fullName>
    </recommendedName>
</protein>
<dbReference type="InterPro" id="IPR016181">
    <property type="entry name" value="Acyl_CoA_acyltransferase"/>
</dbReference>
<comment type="caution">
    <text evidence="3">The sequence shown here is derived from an EMBL/GenBank/DDBJ whole genome shotgun (WGS) entry which is preliminary data.</text>
</comment>
<dbReference type="Gene3D" id="3.40.630.30">
    <property type="match status" value="1"/>
</dbReference>
<dbReference type="Proteomes" id="UP000076717">
    <property type="component" value="Unassembled WGS sequence"/>
</dbReference>
<feature type="compositionally biased region" description="Low complexity" evidence="1">
    <location>
        <begin position="155"/>
        <end position="170"/>
    </location>
</feature>
<sequence length="181" mass="18865">MDTFRDQDAAAEYARGLLRGERIRLRAATDEDLAEVERWWNDPETAVLQQASILPRPGGAVNDLLRSWSANASPGSVGFAVEEEADGSLAGHVALWGGAAPQRCGTLAVVLGPYARGRGLGTDAVRTLVRYASPSWACTASSCGPGPSTRGHGPRTGAQASSRRGAGATRCSTPDASTTRS</sequence>
<evidence type="ECO:0000256" key="1">
    <source>
        <dbReference type="SAM" id="MobiDB-lite"/>
    </source>
</evidence>
<feature type="compositionally biased region" description="Polar residues" evidence="1">
    <location>
        <begin position="171"/>
        <end position="181"/>
    </location>
</feature>
<dbReference type="InterPro" id="IPR000182">
    <property type="entry name" value="GNAT_dom"/>
</dbReference>
<dbReference type="GO" id="GO:0016747">
    <property type="term" value="F:acyltransferase activity, transferring groups other than amino-acyl groups"/>
    <property type="evidence" value="ECO:0007669"/>
    <property type="project" value="InterPro"/>
</dbReference>
<dbReference type="Pfam" id="PF13302">
    <property type="entry name" value="Acetyltransf_3"/>
    <property type="match status" value="1"/>
</dbReference>
<dbReference type="AlphaFoldDB" id="A0A166HP05"/>
<feature type="domain" description="N-acetyltransferase" evidence="2">
    <location>
        <begin position="22"/>
        <end position="132"/>
    </location>
</feature>
<evidence type="ECO:0000313" key="4">
    <source>
        <dbReference type="Proteomes" id="UP000076717"/>
    </source>
</evidence>
<dbReference type="RefSeq" id="WP_082845154.1">
    <property type="nucleotide sequence ID" value="NZ_LIIN01000063.1"/>
</dbReference>
<reference evidence="3 4" key="1">
    <citation type="submission" date="2015-08" db="EMBL/GenBank/DDBJ databases">
        <title>Draft Genome Sequence of Rathayibacter sp. Strain VKM Ac-2596 Isolated from Leaf Gall Induced by Plant-Parasitic Nematodes.</title>
        <authorList>
            <person name="Vasilenko O.V."/>
            <person name="Starodumova I.P."/>
            <person name="Tarlachkov S.V."/>
            <person name="Dorofeeva L.V."/>
            <person name="Evtushenko L.I."/>
        </authorList>
    </citation>
    <scope>NUCLEOTIDE SEQUENCE [LARGE SCALE GENOMIC DNA]</scope>
    <source>
        <strain evidence="3 4">VKM Ac-2596</strain>
    </source>
</reference>
<keyword evidence="4" id="KW-1185">Reference proteome</keyword>
<evidence type="ECO:0000313" key="3">
    <source>
        <dbReference type="EMBL" id="KZX20933.1"/>
    </source>
</evidence>
<accession>A0A166HP05</accession>
<dbReference type="EMBL" id="LIIN01000063">
    <property type="protein sequence ID" value="KZX20933.1"/>
    <property type="molecule type" value="Genomic_DNA"/>
</dbReference>
<evidence type="ECO:0000259" key="2">
    <source>
        <dbReference type="Pfam" id="PF13302"/>
    </source>
</evidence>
<proteinExistence type="predicted"/>
<feature type="region of interest" description="Disordered" evidence="1">
    <location>
        <begin position="138"/>
        <end position="181"/>
    </location>
</feature>
<organism evidence="3 4">
    <name type="scientific">Rathayibacter tanaceti</name>
    <dbReference type="NCBI Taxonomy" id="1671680"/>
    <lineage>
        <taxon>Bacteria</taxon>
        <taxon>Bacillati</taxon>
        <taxon>Actinomycetota</taxon>
        <taxon>Actinomycetes</taxon>
        <taxon>Micrococcales</taxon>
        <taxon>Microbacteriaceae</taxon>
        <taxon>Rathayibacter</taxon>
    </lineage>
</organism>